<dbReference type="Pfam" id="PF07719">
    <property type="entry name" value="TPR_2"/>
    <property type="match status" value="1"/>
</dbReference>
<evidence type="ECO:0000313" key="5">
    <source>
        <dbReference type="Proteomes" id="UP000784294"/>
    </source>
</evidence>
<dbReference type="EMBL" id="CAAALY010043325">
    <property type="protein sequence ID" value="VEL19793.1"/>
    <property type="molecule type" value="Genomic_DNA"/>
</dbReference>
<keyword evidence="2 3" id="KW-0802">TPR repeat</keyword>
<comment type="subcellular location">
    <subcellularLocation>
        <location evidence="3">Cell projection</location>
        <location evidence="3">Cilium</location>
    </subcellularLocation>
</comment>
<dbReference type="OrthoDB" id="6256432at2759"/>
<gene>
    <name evidence="4" type="ORF">PXEA_LOCUS13233</name>
</gene>
<dbReference type="InterPro" id="IPR013105">
    <property type="entry name" value="TPR_2"/>
</dbReference>
<evidence type="ECO:0000313" key="4">
    <source>
        <dbReference type="EMBL" id="VEL19793.1"/>
    </source>
</evidence>
<accession>A0A448WTH6</accession>
<keyword evidence="3" id="KW-0969">Cilium</keyword>
<keyword evidence="3" id="KW-0966">Cell projection</keyword>
<dbReference type="GO" id="GO:0030992">
    <property type="term" value="C:intraciliary transport particle B"/>
    <property type="evidence" value="ECO:0007669"/>
    <property type="project" value="TreeGrafter"/>
</dbReference>
<evidence type="ECO:0000256" key="1">
    <source>
        <dbReference type="ARBA" id="ARBA00022737"/>
    </source>
</evidence>
<evidence type="ECO:0000256" key="3">
    <source>
        <dbReference type="RuleBase" id="RU367070"/>
    </source>
</evidence>
<dbReference type="InterPro" id="IPR039941">
    <property type="entry name" value="TT30"/>
</dbReference>
<dbReference type="PANTHER" id="PTHR20931">
    <property type="entry name" value="TETRATRICOPEPTIDE REPEAT PROTEIN 30"/>
    <property type="match status" value="1"/>
</dbReference>
<protein>
    <recommendedName>
        <fullName evidence="3">Tetratricopeptide repeat protein 30</fullName>
    </recommendedName>
</protein>
<sequence length="166" mass="18990">MVREGEFTSVIYGHIRDQKYKDAISILNQHLLAHSSNRAALSLLGYCLYQLQDYVSASDCYEQLANLYPEVENYKLYFAKSLYKADLFQPAMKVAAQIEDPNYRDKVIKLQAAIRYKEEDFAGARSLIDECASTDVDSIINLGCLCFCEKNYQQACELFQQAQHVS</sequence>
<dbReference type="AlphaFoldDB" id="A0A448WTH6"/>
<keyword evidence="1" id="KW-0677">Repeat</keyword>
<dbReference type="PANTHER" id="PTHR20931:SF0">
    <property type="entry name" value="TETRATRICOPEPTIDE REPEAT PROTEIN 30"/>
    <property type="match status" value="1"/>
</dbReference>
<dbReference type="GO" id="GO:0005879">
    <property type="term" value="C:axonemal microtubule"/>
    <property type="evidence" value="ECO:0007669"/>
    <property type="project" value="UniProtKB-UniRule"/>
</dbReference>
<organism evidence="4 5">
    <name type="scientific">Protopolystoma xenopodis</name>
    <dbReference type="NCBI Taxonomy" id="117903"/>
    <lineage>
        <taxon>Eukaryota</taxon>
        <taxon>Metazoa</taxon>
        <taxon>Spiralia</taxon>
        <taxon>Lophotrochozoa</taxon>
        <taxon>Platyhelminthes</taxon>
        <taxon>Monogenea</taxon>
        <taxon>Polyopisthocotylea</taxon>
        <taxon>Polystomatidea</taxon>
        <taxon>Polystomatidae</taxon>
        <taxon>Protopolystoma</taxon>
    </lineage>
</organism>
<dbReference type="Proteomes" id="UP000784294">
    <property type="component" value="Unassembled WGS sequence"/>
</dbReference>
<comment type="similarity">
    <text evidence="3">Belongs to the TTC30/dfy-1/fleer family.</text>
</comment>
<keyword evidence="5" id="KW-1185">Reference proteome</keyword>
<dbReference type="GO" id="GO:0042073">
    <property type="term" value="P:intraciliary transport"/>
    <property type="evidence" value="ECO:0007669"/>
    <property type="project" value="UniProtKB-UniRule"/>
</dbReference>
<keyword evidence="3" id="KW-0970">Cilium biogenesis/degradation</keyword>
<comment type="caution">
    <text evidence="4">The sequence shown here is derived from an EMBL/GenBank/DDBJ whole genome shotgun (WGS) entry which is preliminary data.</text>
</comment>
<dbReference type="InterPro" id="IPR011990">
    <property type="entry name" value="TPR-like_helical_dom_sf"/>
</dbReference>
<comment type="function">
    <text evidence="3">Required for polyglutamylation of axonemal tubulin. Plays a role in anterograde intraflagellar transport (IFT), the process by which cilia precursors are transported from the base of the cilium to the site of their incorporation at the tip.</text>
</comment>
<proteinExistence type="inferred from homology"/>
<evidence type="ECO:0000256" key="2">
    <source>
        <dbReference type="ARBA" id="ARBA00022803"/>
    </source>
</evidence>
<reference evidence="4" key="1">
    <citation type="submission" date="2018-11" db="EMBL/GenBank/DDBJ databases">
        <authorList>
            <consortium name="Pathogen Informatics"/>
        </authorList>
    </citation>
    <scope>NUCLEOTIDE SEQUENCE</scope>
</reference>
<name>A0A448WTH6_9PLAT</name>
<dbReference type="SUPFAM" id="SSF48452">
    <property type="entry name" value="TPR-like"/>
    <property type="match status" value="1"/>
</dbReference>
<dbReference type="GO" id="GO:0120170">
    <property type="term" value="F:intraciliary transport particle B binding"/>
    <property type="evidence" value="ECO:0007669"/>
    <property type="project" value="TreeGrafter"/>
</dbReference>
<dbReference type="Gene3D" id="1.25.40.10">
    <property type="entry name" value="Tetratricopeptide repeat domain"/>
    <property type="match status" value="1"/>
</dbReference>